<organism evidence="1">
    <name type="scientific">freshwater metagenome</name>
    <dbReference type="NCBI Taxonomy" id="449393"/>
    <lineage>
        <taxon>unclassified sequences</taxon>
        <taxon>metagenomes</taxon>
        <taxon>ecological metagenomes</taxon>
    </lineage>
</organism>
<protein>
    <submittedName>
        <fullName evidence="1">Unannotated protein</fullName>
    </submittedName>
</protein>
<proteinExistence type="predicted"/>
<accession>A0A6J6B880</accession>
<dbReference type="AlphaFoldDB" id="A0A6J6B880"/>
<sequence>MPTSSPVTVLITSGPVINMWEVSLTMTVKSVSAGE</sequence>
<reference evidence="1" key="1">
    <citation type="submission" date="2020-05" db="EMBL/GenBank/DDBJ databases">
        <authorList>
            <person name="Chiriac C."/>
            <person name="Salcher M."/>
            <person name="Ghai R."/>
            <person name="Kavagutti S V."/>
        </authorList>
    </citation>
    <scope>NUCLEOTIDE SEQUENCE</scope>
</reference>
<name>A0A6J6B880_9ZZZZ</name>
<evidence type="ECO:0000313" key="1">
    <source>
        <dbReference type="EMBL" id="CAB4534934.1"/>
    </source>
</evidence>
<dbReference type="EMBL" id="CAEZSI010000025">
    <property type="protein sequence ID" value="CAB4534934.1"/>
    <property type="molecule type" value="Genomic_DNA"/>
</dbReference>
<gene>
    <name evidence="1" type="ORF">UFOPK1412_00309</name>
</gene>